<dbReference type="GO" id="GO:0008270">
    <property type="term" value="F:zinc ion binding"/>
    <property type="evidence" value="ECO:0007669"/>
    <property type="project" value="UniProtKB-KW"/>
</dbReference>
<dbReference type="SMART" id="SM00356">
    <property type="entry name" value="ZnF_C3H1"/>
    <property type="match status" value="1"/>
</dbReference>
<evidence type="ECO:0000256" key="2">
    <source>
        <dbReference type="ARBA" id="ARBA00022771"/>
    </source>
</evidence>
<organism evidence="6 7">
    <name type="scientific">Mycena sanguinolenta</name>
    <dbReference type="NCBI Taxonomy" id="230812"/>
    <lineage>
        <taxon>Eukaryota</taxon>
        <taxon>Fungi</taxon>
        <taxon>Dikarya</taxon>
        <taxon>Basidiomycota</taxon>
        <taxon>Agaricomycotina</taxon>
        <taxon>Agaricomycetes</taxon>
        <taxon>Agaricomycetidae</taxon>
        <taxon>Agaricales</taxon>
        <taxon>Marasmiineae</taxon>
        <taxon>Mycenaceae</taxon>
        <taxon>Mycena</taxon>
    </lineage>
</organism>
<dbReference type="Gene3D" id="4.10.1000.10">
    <property type="entry name" value="Zinc finger, CCCH-type"/>
    <property type="match status" value="1"/>
</dbReference>
<keyword evidence="1 4" id="KW-0479">Metal-binding</keyword>
<dbReference type="InterPro" id="IPR000571">
    <property type="entry name" value="Znf_CCCH"/>
</dbReference>
<keyword evidence="2 4" id="KW-0863">Zinc-finger</keyword>
<evidence type="ECO:0000256" key="4">
    <source>
        <dbReference type="PROSITE-ProRule" id="PRU00723"/>
    </source>
</evidence>
<keyword evidence="3 4" id="KW-0862">Zinc</keyword>
<dbReference type="Proteomes" id="UP000623467">
    <property type="component" value="Unassembled WGS sequence"/>
</dbReference>
<comment type="caution">
    <text evidence="6">The sequence shown here is derived from an EMBL/GenBank/DDBJ whole genome shotgun (WGS) entry which is preliminary data.</text>
</comment>
<dbReference type="EMBL" id="JACAZH010000009">
    <property type="protein sequence ID" value="KAF7359159.1"/>
    <property type="molecule type" value="Genomic_DNA"/>
</dbReference>
<accession>A0A8H6YHN2</accession>
<dbReference type="OrthoDB" id="20729at2759"/>
<proteinExistence type="predicted"/>
<name>A0A8H6YHN2_9AGAR</name>
<dbReference type="PROSITE" id="PS50103">
    <property type="entry name" value="ZF_C3H1"/>
    <property type="match status" value="1"/>
</dbReference>
<evidence type="ECO:0000256" key="3">
    <source>
        <dbReference type="ARBA" id="ARBA00022833"/>
    </source>
</evidence>
<protein>
    <recommendedName>
        <fullName evidence="5">C3H1-type domain-containing protein</fullName>
    </recommendedName>
</protein>
<keyword evidence="7" id="KW-1185">Reference proteome</keyword>
<evidence type="ECO:0000256" key="1">
    <source>
        <dbReference type="ARBA" id="ARBA00022723"/>
    </source>
</evidence>
<dbReference type="Pfam" id="PF00642">
    <property type="entry name" value="zf-CCCH"/>
    <property type="match status" value="1"/>
</dbReference>
<gene>
    <name evidence="6" type="ORF">MSAN_01257500</name>
</gene>
<evidence type="ECO:0000259" key="5">
    <source>
        <dbReference type="PROSITE" id="PS50103"/>
    </source>
</evidence>
<evidence type="ECO:0000313" key="6">
    <source>
        <dbReference type="EMBL" id="KAF7359159.1"/>
    </source>
</evidence>
<dbReference type="SUPFAM" id="SSF90229">
    <property type="entry name" value="CCCH zinc finger"/>
    <property type="match status" value="1"/>
</dbReference>
<evidence type="ECO:0000313" key="7">
    <source>
        <dbReference type="Proteomes" id="UP000623467"/>
    </source>
</evidence>
<dbReference type="InterPro" id="IPR036855">
    <property type="entry name" value="Znf_CCCH_sf"/>
</dbReference>
<feature type="zinc finger region" description="C3H1-type" evidence="4">
    <location>
        <begin position="2"/>
        <end position="29"/>
    </location>
</feature>
<dbReference type="AlphaFoldDB" id="A0A8H6YHN2"/>
<feature type="domain" description="C3H1-type" evidence="5">
    <location>
        <begin position="2"/>
        <end position="29"/>
    </location>
</feature>
<reference evidence="6" key="1">
    <citation type="submission" date="2020-05" db="EMBL/GenBank/DDBJ databases">
        <title>Mycena genomes resolve the evolution of fungal bioluminescence.</title>
        <authorList>
            <person name="Tsai I.J."/>
        </authorList>
    </citation>
    <scope>NUCLEOTIDE SEQUENCE</scope>
    <source>
        <strain evidence="6">160909Yilan</strain>
    </source>
</reference>
<sequence>MPRGQKLCIFFQEGRCRYGENCHFLHSLEASSAPLSPPIDRVSSVTPLPSQSGNIWSWEADADLQLVQAINSLRPEAGQGSLDKTHKFFEILKVFCHLDEEDLESATDTLRLFASQEVDCDSQDDSDDRYGWEEEEIDFDALPKLFPPSKQITPDYVEPTFSAQQTANYPGNSYSFTNNLRQESFFDWDLLDSPSVVNVQFRVNFGIEDSHIAGFIARPAVCGRLLRFSAGDPNTGNGGGVRNEAAFVQFVRLCTNIRVFRLDAFTSLSDVTLLAIFEACPHIEMVQLSGHDKMRGRSERHCADGPRTGATFGAESQGVVPVRPERFLRVGASVVKSAADALDNQWGNAGQLDVRPTRGGSAWW</sequence>